<evidence type="ECO:0000313" key="4">
    <source>
        <dbReference type="EMBL" id="ABS30599.1"/>
    </source>
</evidence>
<dbReference type="Gene3D" id="1.20.59.10">
    <property type="entry name" value="Chorismate mutase"/>
    <property type="match status" value="1"/>
</dbReference>
<dbReference type="Pfam" id="PF01817">
    <property type="entry name" value="CM_2"/>
    <property type="match status" value="1"/>
</dbReference>
<evidence type="ECO:0000256" key="1">
    <source>
        <dbReference type="ARBA" id="ARBA00012404"/>
    </source>
</evidence>
<dbReference type="InterPro" id="IPR052899">
    <property type="entry name" value="Class-I_DAHP_synthase"/>
</dbReference>
<dbReference type="PANTHER" id="PTHR43018">
    <property type="entry name" value="PHOSPHO-2-DEHYDRO-3-DEOXYHEPTONATE ALDOLASE"/>
    <property type="match status" value="1"/>
</dbReference>
<sequence length="356" mass="41291">MKNIEQNWINSFKKPLIISGPCSAETENQVLETAKKLDKNYIQVFRAGIWKPRTRPNFFEGIGKIGLKWLNKVKKETGLLTATEVANSTHVELALKYNIDIIWIGARSTVNPFTVQEISEALKNTNKIILVKNPINPDIDLWIGALERLINQGIKNIGVIHRGFSTYKSIKYRNTPNWGLALKFKKLYPNIPMLCDPSHICGNRECLFEVIKQAMSFKYEGLILETHCNPDKALSDSQQQIIPEQFLEFLKNDLFKKKKQNSKNEMELEHIRVLISELDQNLIYLLSERMESSEKVAIIKKINNLVVFQPKRWKSLIEEYKTLGHKLCLSEKFIENIFKEIHKESINIQNKIINKK</sequence>
<dbReference type="InterPro" id="IPR013785">
    <property type="entry name" value="Aldolase_TIM"/>
</dbReference>
<dbReference type="InterPro" id="IPR036979">
    <property type="entry name" value="CM_dom_sf"/>
</dbReference>
<dbReference type="Proteomes" id="UP000000781">
    <property type="component" value="Chromosome"/>
</dbReference>
<dbReference type="PANTHER" id="PTHR43018:SF1">
    <property type="entry name" value="PROTEIN AROA(G)"/>
    <property type="match status" value="1"/>
</dbReference>
<dbReference type="GO" id="GO:0016740">
    <property type="term" value="F:transferase activity"/>
    <property type="evidence" value="ECO:0007669"/>
    <property type="project" value="UniProtKB-KW"/>
</dbReference>
<dbReference type="SUPFAM" id="SSF51569">
    <property type="entry name" value="Aldolase"/>
    <property type="match status" value="1"/>
</dbReference>
<dbReference type="KEGG" id="smg:SMGWSS_200"/>
<dbReference type="InterPro" id="IPR006218">
    <property type="entry name" value="DAHP1/KDSA"/>
</dbReference>
<dbReference type="HOGENOM" id="CLU_062599_1_1_10"/>
<dbReference type="Pfam" id="PF00793">
    <property type="entry name" value="DAHP_synth_1"/>
    <property type="match status" value="1"/>
</dbReference>
<keyword evidence="2" id="KW-0808">Transferase</keyword>
<accession>A8Z648</accession>
<gene>
    <name evidence="4" type="ordered locus">SMGWSS_200</name>
</gene>
<dbReference type="InterPro" id="IPR002701">
    <property type="entry name" value="CM_II_prokaryot"/>
</dbReference>
<dbReference type="GO" id="GO:0004106">
    <property type="term" value="F:chorismate mutase activity"/>
    <property type="evidence" value="ECO:0007669"/>
    <property type="project" value="UniProtKB-EC"/>
</dbReference>
<dbReference type="SMART" id="SM00830">
    <property type="entry name" value="CM_2"/>
    <property type="match status" value="1"/>
</dbReference>
<dbReference type="SUPFAM" id="SSF48600">
    <property type="entry name" value="Chorismate mutase II"/>
    <property type="match status" value="1"/>
</dbReference>
<dbReference type="EMBL" id="CP000770">
    <property type="protein sequence ID" value="ABS30599.1"/>
    <property type="molecule type" value="Genomic_DNA"/>
</dbReference>
<dbReference type="STRING" id="444179.SMGWSS_200"/>
<dbReference type="PROSITE" id="PS51168">
    <property type="entry name" value="CHORISMATE_MUT_2"/>
    <property type="match status" value="1"/>
</dbReference>
<dbReference type="AlphaFoldDB" id="A8Z648"/>
<protein>
    <recommendedName>
        <fullName evidence="1">chorismate mutase</fullName>
        <ecNumber evidence="1">5.4.99.5</ecNumber>
    </recommendedName>
</protein>
<reference evidence="4 5" key="1">
    <citation type="journal article" date="2007" name="Proc. Natl. Acad. Sci. U.S.A.">
        <title>Parallel genomic evolution and metabolic interdependence in an ancient symbiosis.</title>
        <authorList>
            <person name="McCutcheon J.P."/>
            <person name="Moran N.A."/>
        </authorList>
    </citation>
    <scope>NUCLEOTIDE SEQUENCE [LARGE SCALE GENOMIC DNA]</scope>
    <source>
        <strain evidence="4 5">GWSS</strain>
    </source>
</reference>
<organism evidence="4 5">
    <name type="scientific">Karelsulcia muelleri (strain GWSS)</name>
    <name type="common">Sulcia muelleri</name>
    <dbReference type="NCBI Taxonomy" id="444179"/>
    <lineage>
        <taxon>Bacteria</taxon>
        <taxon>Pseudomonadati</taxon>
        <taxon>Bacteroidota</taxon>
        <taxon>Flavobacteriia</taxon>
        <taxon>Flavobacteriales</taxon>
        <taxon>Candidatus Karelsulcia</taxon>
    </lineage>
</organism>
<dbReference type="InterPro" id="IPR036263">
    <property type="entry name" value="Chorismate_II_sf"/>
</dbReference>
<evidence type="ECO:0000256" key="2">
    <source>
        <dbReference type="ARBA" id="ARBA00022679"/>
    </source>
</evidence>
<dbReference type="BioCyc" id="CSUL444179:GHLI-198-MONOMER"/>
<dbReference type="Gene3D" id="3.20.20.70">
    <property type="entry name" value="Aldolase class I"/>
    <property type="match status" value="1"/>
</dbReference>
<feature type="domain" description="Chorismate mutase" evidence="3">
    <location>
        <begin position="262"/>
        <end position="353"/>
    </location>
</feature>
<evidence type="ECO:0000313" key="5">
    <source>
        <dbReference type="Proteomes" id="UP000000781"/>
    </source>
</evidence>
<proteinExistence type="predicted"/>
<dbReference type="GO" id="GO:0046417">
    <property type="term" value="P:chorismate metabolic process"/>
    <property type="evidence" value="ECO:0007669"/>
    <property type="project" value="InterPro"/>
</dbReference>
<name>A8Z648_KARMG</name>
<dbReference type="EC" id="5.4.99.5" evidence="1"/>
<evidence type="ECO:0000259" key="3">
    <source>
        <dbReference type="PROSITE" id="PS51168"/>
    </source>
</evidence>